<evidence type="ECO:0000259" key="4">
    <source>
        <dbReference type="Pfam" id="PF05433"/>
    </source>
</evidence>
<dbReference type="AlphaFoldDB" id="A0A4Q7LIJ4"/>
<comment type="caution">
    <text evidence="5">The sequence shown here is derived from an EMBL/GenBank/DDBJ whole genome shotgun (WGS) entry which is preliminary data.</text>
</comment>
<name>A0A4Q7LIJ4_9BURK</name>
<feature type="transmembrane region" description="Helical" evidence="3">
    <location>
        <begin position="42"/>
        <end position="60"/>
    </location>
</feature>
<feature type="domain" description="Glycine zipper 2TM" evidence="4">
    <location>
        <begin position="125"/>
        <end position="165"/>
    </location>
</feature>
<accession>A0A4Q7LIJ4</accession>
<evidence type="ECO:0000313" key="5">
    <source>
        <dbReference type="EMBL" id="RZS53219.1"/>
    </source>
</evidence>
<organism evidence="5 6">
    <name type="scientific">Sphaerotilus mobilis</name>
    <dbReference type="NCBI Taxonomy" id="47994"/>
    <lineage>
        <taxon>Bacteria</taxon>
        <taxon>Pseudomonadati</taxon>
        <taxon>Pseudomonadota</taxon>
        <taxon>Betaproteobacteria</taxon>
        <taxon>Burkholderiales</taxon>
        <taxon>Sphaerotilaceae</taxon>
        <taxon>Sphaerotilus</taxon>
    </lineage>
</organism>
<dbReference type="GO" id="GO:0019867">
    <property type="term" value="C:outer membrane"/>
    <property type="evidence" value="ECO:0007669"/>
    <property type="project" value="InterPro"/>
</dbReference>
<protein>
    <submittedName>
        <fullName evidence="5">Glycine zipper 2TM protein</fullName>
    </submittedName>
</protein>
<evidence type="ECO:0000256" key="3">
    <source>
        <dbReference type="SAM" id="Phobius"/>
    </source>
</evidence>
<dbReference type="Pfam" id="PF05433">
    <property type="entry name" value="Rick_17kDa_Anti"/>
    <property type="match status" value="1"/>
</dbReference>
<proteinExistence type="predicted"/>
<comment type="subcellular location">
    <subcellularLocation>
        <location evidence="1">Membrane</location>
    </subcellularLocation>
</comment>
<dbReference type="Proteomes" id="UP000293433">
    <property type="component" value="Unassembled WGS sequence"/>
</dbReference>
<dbReference type="PANTHER" id="PTHR35603:SF2">
    <property type="entry name" value="OUTER MEMBRANE LIPOPROTEIN"/>
    <property type="match status" value="1"/>
</dbReference>
<dbReference type="EMBL" id="SGWV01000010">
    <property type="protein sequence ID" value="RZS53219.1"/>
    <property type="molecule type" value="Genomic_DNA"/>
</dbReference>
<evidence type="ECO:0000256" key="2">
    <source>
        <dbReference type="ARBA" id="ARBA00023136"/>
    </source>
</evidence>
<dbReference type="PANTHER" id="PTHR35603">
    <property type="match status" value="1"/>
</dbReference>
<reference evidence="5 6" key="1">
    <citation type="submission" date="2019-02" db="EMBL/GenBank/DDBJ databases">
        <title>Genomic Encyclopedia of Type Strains, Phase IV (KMG-IV): sequencing the most valuable type-strain genomes for metagenomic binning, comparative biology and taxonomic classification.</title>
        <authorList>
            <person name="Goeker M."/>
        </authorList>
    </citation>
    <scope>NUCLEOTIDE SEQUENCE [LARGE SCALE GENOMIC DNA]</scope>
    <source>
        <strain evidence="5 6">DSM 10617</strain>
    </source>
</reference>
<keyword evidence="6" id="KW-1185">Reference proteome</keyword>
<keyword evidence="3" id="KW-0812">Transmembrane</keyword>
<dbReference type="InterPro" id="IPR051407">
    <property type="entry name" value="Bact_OM_lipoprot/Surf_antigen"/>
</dbReference>
<evidence type="ECO:0000313" key="6">
    <source>
        <dbReference type="Proteomes" id="UP000293433"/>
    </source>
</evidence>
<dbReference type="RefSeq" id="WP_242615593.1">
    <property type="nucleotide sequence ID" value="NZ_SGWV01000010.1"/>
</dbReference>
<evidence type="ECO:0000256" key="1">
    <source>
        <dbReference type="ARBA" id="ARBA00004370"/>
    </source>
</evidence>
<keyword evidence="2 3" id="KW-0472">Membrane</keyword>
<sequence>MAQTLDPHVVDVTPSVRSHGAMAAVPGASFAAAPARSLPTGWIVGGVLALLAVGVGAFVAGRQAPAASAAAVEAASAEPAAPVTAAKAPAARSDRVASAAPVCADCGVVESVTAVKRKGEGSGVGAVAGTVVGGAVGNQFGKGDGRTAMTVLGAIGGAVAGHEVEKQVKATTVYVVKVRTDGGALRTVEQASAPAVGARVKVEGKSLKPLPA</sequence>
<dbReference type="InterPro" id="IPR008816">
    <property type="entry name" value="Gly_zipper_2TM_dom"/>
</dbReference>
<gene>
    <name evidence="5" type="ORF">EV685_2846</name>
</gene>
<keyword evidence="3" id="KW-1133">Transmembrane helix</keyword>